<dbReference type="STRING" id="89065.SAMN05216605_105128"/>
<dbReference type="GO" id="GO:0003677">
    <property type="term" value="F:DNA binding"/>
    <property type="evidence" value="ECO:0007669"/>
    <property type="project" value="InterPro"/>
</dbReference>
<name>A0A1G8ARX4_9PSED</name>
<sequence>METRVAEGLTQKELADRLGRPQSFVSKTENSERRLDVIEFIEMCRGMGKDPKTMLDSLE</sequence>
<dbReference type="Gene3D" id="1.10.260.40">
    <property type="entry name" value="lambda repressor-like DNA-binding domains"/>
    <property type="match status" value="1"/>
</dbReference>
<dbReference type="Pfam" id="PF01381">
    <property type="entry name" value="HTH_3"/>
    <property type="match status" value="1"/>
</dbReference>
<accession>A0A1G8ARX4</accession>
<proteinExistence type="predicted"/>
<evidence type="ECO:0000313" key="3">
    <source>
        <dbReference type="Proteomes" id="UP000182894"/>
    </source>
</evidence>
<dbReference type="InterPro" id="IPR001387">
    <property type="entry name" value="Cro/C1-type_HTH"/>
</dbReference>
<evidence type="ECO:0000313" key="2">
    <source>
        <dbReference type="EMBL" id="SDH23020.1"/>
    </source>
</evidence>
<gene>
    <name evidence="2" type="ORF">SAMN05216605_105128</name>
</gene>
<dbReference type="SUPFAM" id="SSF47413">
    <property type="entry name" value="lambda repressor-like DNA-binding domains"/>
    <property type="match status" value="1"/>
</dbReference>
<organism evidence="2 3">
    <name type="scientific">Pseudomonas abietaniphila</name>
    <dbReference type="NCBI Taxonomy" id="89065"/>
    <lineage>
        <taxon>Bacteria</taxon>
        <taxon>Pseudomonadati</taxon>
        <taxon>Pseudomonadota</taxon>
        <taxon>Gammaproteobacteria</taxon>
        <taxon>Pseudomonadales</taxon>
        <taxon>Pseudomonadaceae</taxon>
        <taxon>Pseudomonas</taxon>
    </lineage>
</organism>
<dbReference type="EMBL" id="FNCO01000005">
    <property type="protein sequence ID" value="SDH23020.1"/>
    <property type="molecule type" value="Genomic_DNA"/>
</dbReference>
<protein>
    <submittedName>
        <fullName evidence="2">Helix-turn-helix</fullName>
    </submittedName>
</protein>
<dbReference type="CDD" id="cd00093">
    <property type="entry name" value="HTH_XRE"/>
    <property type="match status" value="1"/>
</dbReference>
<dbReference type="AlphaFoldDB" id="A0A1G8ARX4"/>
<dbReference type="InterPro" id="IPR010982">
    <property type="entry name" value="Lambda_DNA-bd_dom_sf"/>
</dbReference>
<reference evidence="3" key="1">
    <citation type="submission" date="2016-10" db="EMBL/GenBank/DDBJ databases">
        <authorList>
            <person name="Varghese N."/>
            <person name="Submissions S."/>
        </authorList>
    </citation>
    <scope>NUCLEOTIDE SEQUENCE [LARGE SCALE GENOMIC DNA]</scope>
    <source>
        <strain evidence="3">ATCC 700689</strain>
    </source>
</reference>
<keyword evidence="3" id="KW-1185">Reference proteome</keyword>
<feature type="domain" description="HTH cro/C1-type" evidence="1">
    <location>
        <begin position="4"/>
        <end position="54"/>
    </location>
</feature>
<dbReference type="Proteomes" id="UP000182894">
    <property type="component" value="Unassembled WGS sequence"/>
</dbReference>
<evidence type="ECO:0000259" key="1">
    <source>
        <dbReference type="PROSITE" id="PS50943"/>
    </source>
</evidence>
<dbReference type="PROSITE" id="PS50943">
    <property type="entry name" value="HTH_CROC1"/>
    <property type="match status" value="1"/>
</dbReference>